<gene>
    <name evidence="1" type="primary">120</name>
    <name evidence="1" type="ORF">HGTV1_120</name>
</gene>
<evidence type="ECO:0000313" key="2">
    <source>
        <dbReference type="Proteomes" id="UP000202786"/>
    </source>
</evidence>
<dbReference type="GeneID" id="16194159"/>
<evidence type="ECO:0000313" key="1">
    <source>
        <dbReference type="EMBL" id="AGM11418.1"/>
    </source>
</evidence>
<proteinExistence type="predicted"/>
<protein>
    <submittedName>
        <fullName evidence="1">Uncharacterized protein</fullName>
    </submittedName>
</protein>
<reference evidence="1 2" key="1">
    <citation type="submission" date="2012-12" db="EMBL/GenBank/DDBJ databases">
        <authorList>
            <person name="Sencilo A."/>
            <person name="Jacobs-Sera D."/>
            <person name="Russell D.A."/>
            <person name="Ko C."/>
            <person name="Atanasova N."/>
            <person name="Osterlund E."/>
            <person name="Oksanen H.M."/>
            <person name="Bamford D.H."/>
            <person name="Hatfull G.F."/>
            <person name="Roine E."/>
            <person name="Hendrix R.W."/>
        </authorList>
    </citation>
    <scope>NUCLEOTIDE SEQUENCE [LARGE SCALE GENOMIC DNA]</scope>
</reference>
<sequence length="90" mass="10629">MNPYEEALPEVPVRGWEMVQSGYYDDGSVYYFEDEYWEMRVDCVSDQILFKRKNRQNGVMVDVDEPIVIRAYGIMLNIKSCYDEGVNRIS</sequence>
<dbReference type="KEGG" id="vg:16194159"/>
<dbReference type="Proteomes" id="UP000202786">
    <property type="component" value="Segment"/>
</dbReference>
<keyword evidence="2" id="KW-1185">Reference proteome</keyword>
<dbReference type="RefSeq" id="YP_008059296.1">
    <property type="nucleotide sequence ID" value="NC_021328.1"/>
</dbReference>
<accession>R4TMN0</accession>
<dbReference type="EMBL" id="KC292026">
    <property type="protein sequence ID" value="AGM11418.1"/>
    <property type="molecule type" value="Genomic_DNA"/>
</dbReference>
<organism evidence="1 2">
    <name type="scientific">Halogranum tailed virus 1</name>
    <dbReference type="NCBI Taxonomy" id="1273749"/>
    <lineage>
        <taxon>Viruses</taxon>
        <taxon>Duplodnaviria</taxon>
        <taxon>Heunggongvirae</taxon>
        <taxon>Uroviricota</taxon>
        <taxon>Caudoviricetes</taxon>
        <taxon>Thumleimavirales</taxon>
        <taxon>Halomagnusviridae</taxon>
        <taxon>Hagravirus</taxon>
        <taxon>Hagravirus capitaneum</taxon>
        <taxon>Hagravirus HGTV1</taxon>
    </lineage>
</organism>
<name>R4TMN0_9CAUD</name>